<dbReference type="EMBL" id="KN846956">
    <property type="protein sequence ID" value="KIW72589.1"/>
    <property type="molecule type" value="Genomic_DNA"/>
</dbReference>
<accession>A0A0D2GJN7</accession>
<evidence type="ECO:0000313" key="1">
    <source>
        <dbReference type="EMBL" id="KIW72589.1"/>
    </source>
</evidence>
<name>A0A0D2GJN7_9EURO</name>
<gene>
    <name evidence="1" type="ORF">PV04_00770</name>
</gene>
<dbReference type="AlphaFoldDB" id="A0A0D2GJN7"/>
<organism evidence="1 2">
    <name type="scientific">Phialophora macrospora</name>
    <dbReference type="NCBI Taxonomy" id="1851006"/>
    <lineage>
        <taxon>Eukaryota</taxon>
        <taxon>Fungi</taxon>
        <taxon>Dikarya</taxon>
        <taxon>Ascomycota</taxon>
        <taxon>Pezizomycotina</taxon>
        <taxon>Eurotiomycetes</taxon>
        <taxon>Chaetothyriomycetidae</taxon>
        <taxon>Chaetothyriales</taxon>
        <taxon>Herpotrichiellaceae</taxon>
        <taxon>Phialophora</taxon>
    </lineage>
</organism>
<evidence type="ECO:0000313" key="2">
    <source>
        <dbReference type="Proteomes" id="UP000054266"/>
    </source>
</evidence>
<sequence>MAPVAAVLCGREPKTATFIVKNLAPKIEVVHVCTTRDTAVSEIPALLRGETAAPSSGLGANAEGSARSDVSLIIIGGGYSKDDVQAIKEAADAVKPLPLFWADISKTAGSGPPAPDMIKKRIIDSIEKEESADGEWAPGIYMY</sequence>
<dbReference type="HOGENOM" id="CLU_1806188_0_0_1"/>
<dbReference type="Proteomes" id="UP000054266">
    <property type="component" value="Unassembled WGS sequence"/>
</dbReference>
<keyword evidence="2" id="KW-1185">Reference proteome</keyword>
<reference evidence="1 2" key="1">
    <citation type="submission" date="2015-01" db="EMBL/GenBank/DDBJ databases">
        <title>The Genome Sequence of Capronia semiimmersa CBS27337.</title>
        <authorList>
            <consortium name="The Broad Institute Genomics Platform"/>
            <person name="Cuomo C."/>
            <person name="de Hoog S."/>
            <person name="Gorbushina A."/>
            <person name="Stielow B."/>
            <person name="Teixiera M."/>
            <person name="Abouelleil A."/>
            <person name="Chapman S.B."/>
            <person name="Priest M."/>
            <person name="Young S.K."/>
            <person name="Wortman J."/>
            <person name="Nusbaum C."/>
            <person name="Birren B."/>
        </authorList>
    </citation>
    <scope>NUCLEOTIDE SEQUENCE [LARGE SCALE GENOMIC DNA]</scope>
    <source>
        <strain evidence="1 2">CBS 27337</strain>
    </source>
</reference>
<proteinExistence type="predicted"/>
<protein>
    <submittedName>
        <fullName evidence="1">Uncharacterized protein</fullName>
    </submittedName>
</protein>